<dbReference type="GO" id="GO:0008270">
    <property type="term" value="F:zinc ion binding"/>
    <property type="evidence" value="ECO:0007669"/>
    <property type="project" value="UniProtKB-KW"/>
</dbReference>
<dbReference type="HOGENOM" id="CLU_069858_3_0_1"/>
<dbReference type="Pfam" id="PF01753">
    <property type="entry name" value="zf-MYND"/>
    <property type="match status" value="1"/>
</dbReference>
<keyword evidence="3" id="KW-0862">Zinc</keyword>
<dbReference type="SUPFAM" id="SSF144232">
    <property type="entry name" value="HIT/MYND zinc finger-like"/>
    <property type="match status" value="1"/>
</dbReference>
<gene>
    <name evidence="7" type="ORF">SEPMUDRAFT_35708</name>
</gene>
<accession>N1QNL0</accession>
<evidence type="ECO:0000256" key="3">
    <source>
        <dbReference type="ARBA" id="ARBA00022833"/>
    </source>
</evidence>
<evidence type="ECO:0000256" key="4">
    <source>
        <dbReference type="PROSITE-ProRule" id="PRU00134"/>
    </source>
</evidence>
<dbReference type="Gene3D" id="6.10.140.2220">
    <property type="match status" value="1"/>
</dbReference>
<dbReference type="GO" id="GO:0005634">
    <property type="term" value="C:nucleus"/>
    <property type="evidence" value="ECO:0007669"/>
    <property type="project" value="TreeGrafter"/>
</dbReference>
<evidence type="ECO:0000256" key="1">
    <source>
        <dbReference type="ARBA" id="ARBA00022723"/>
    </source>
</evidence>
<dbReference type="EMBL" id="KB456260">
    <property type="protein sequence ID" value="EMF17379.1"/>
    <property type="molecule type" value="Genomic_DNA"/>
</dbReference>
<dbReference type="PROSITE" id="PS01360">
    <property type="entry name" value="ZF_MYND_1"/>
    <property type="match status" value="1"/>
</dbReference>
<protein>
    <recommendedName>
        <fullName evidence="6">MYND-type domain-containing protein</fullName>
    </recommendedName>
</protein>
<evidence type="ECO:0000313" key="8">
    <source>
        <dbReference type="Proteomes" id="UP000016931"/>
    </source>
</evidence>
<keyword evidence="2 4" id="KW-0863">Zinc-finger</keyword>
<dbReference type="InterPro" id="IPR024119">
    <property type="entry name" value="TF_DEAF-1"/>
</dbReference>
<dbReference type="Proteomes" id="UP000016931">
    <property type="component" value="Unassembled WGS sequence"/>
</dbReference>
<keyword evidence="1" id="KW-0479">Metal-binding</keyword>
<evidence type="ECO:0000313" key="7">
    <source>
        <dbReference type="EMBL" id="EMF17379.1"/>
    </source>
</evidence>
<dbReference type="InterPro" id="IPR002893">
    <property type="entry name" value="Znf_MYND"/>
</dbReference>
<dbReference type="OrthoDB" id="432970at2759"/>
<name>N1QNL0_SPHMS</name>
<feature type="region of interest" description="Disordered" evidence="5">
    <location>
        <begin position="50"/>
        <end position="72"/>
    </location>
</feature>
<dbReference type="GO" id="GO:0000981">
    <property type="term" value="F:DNA-binding transcription factor activity, RNA polymerase II-specific"/>
    <property type="evidence" value="ECO:0007669"/>
    <property type="project" value="TreeGrafter"/>
</dbReference>
<organism evidence="7 8">
    <name type="scientific">Sphaerulina musiva (strain SO2202)</name>
    <name type="common">Poplar stem canker fungus</name>
    <name type="synonym">Septoria musiva</name>
    <dbReference type="NCBI Taxonomy" id="692275"/>
    <lineage>
        <taxon>Eukaryota</taxon>
        <taxon>Fungi</taxon>
        <taxon>Dikarya</taxon>
        <taxon>Ascomycota</taxon>
        <taxon>Pezizomycotina</taxon>
        <taxon>Dothideomycetes</taxon>
        <taxon>Dothideomycetidae</taxon>
        <taxon>Mycosphaerellales</taxon>
        <taxon>Mycosphaerellaceae</taxon>
        <taxon>Sphaerulina</taxon>
    </lineage>
</organism>
<dbReference type="OMA" id="CENCISV"/>
<dbReference type="STRING" id="692275.N1QNL0"/>
<dbReference type="RefSeq" id="XP_016765500.1">
    <property type="nucleotide sequence ID" value="XM_016908617.1"/>
</dbReference>
<dbReference type="PANTHER" id="PTHR10237">
    <property type="entry name" value="DEFORMED EPIDERMAL AUTOREGULATORY FACTOR 1 HOMOLOG SUPPRESSIN"/>
    <property type="match status" value="1"/>
</dbReference>
<keyword evidence="8" id="KW-1185">Reference proteome</keyword>
<dbReference type="PANTHER" id="PTHR10237:SF14">
    <property type="entry name" value="MYND-TYPE DOMAIN-CONTAINING PROTEIN"/>
    <property type="match status" value="1"/>
</dbReference>
<dbReference type="PROSITE" id="PS50865">
    <property type="entry name" value="ZF_MYND_2"/>
    <property type="match status" value="1"/>
</dbReference>
<feature type="domain" description="MYND-type" evidence="6">
    <location>
        <begin position="10"/>
        <end position="48"/>
    </location>
</feature>
<dbReference type="GeneID" id="27905754"/>
<evidence type="ECO:0000256" key="5">
    <source>
        <dbReference type="SAM" id="MobiDB-lite"/>
    </source>
</evidence>
<proteinExistence type="predicted"/>
<dbReference type="eggNOG" id="ENOG502S05G">
    <property type="taxonomic scope" value="Eukaryota"/>
</dbReference>
<evidence type="ECO:0000259" key="6">
    <source>
        <dbReference type="PROSITE" id="PS50865"/>
    </source>
</evidence>
<feature type="compositionally biased region" description="Low complexity" evidence="5">
    <location>
        <begin position="63"/>
        <end position="72"/>
    </location>
</feature>
<sequence length="240" mass="26942">MSTTELAQVCAKCNNTEGELKKCTKCKSVLYCNRECQRAHWKKHKRQCSRLAGEGAPPPAQTGSGSNSSSAANPFTRLSENTFLHDGSEEDTFRILVDVLRMRQEDTYTFEGETMPGTIYNGESSSEVAFRNMLWRAKQVQGLLPLWWSSEKEEECIRKNKEALQSAQEKSDIQEFWRDSLMPMKLRMVGETIYGNRPGSIGDGGQSMRHMQQFMGPGGLGMRSIHLDFGALKGGLVVEM</sequence>
<evidence type="ECO:0000256" key="2">
    <source>
        <dbReference type="ARBA" id="ARBA00022771"/>
    </source>
</evidence>
<reference evidence="7 8" key="1">
    <citation type="journal article" date="2012" name="PLoS Pathog.">
        <title>Diverse lifestyles and strategies of plant pathogenesis encoded in the genomes of eighteen Dothideomycetes fungi.</title>
        <authorList>
            <person name="Ohm R.A."/>
            <person name="Feau N."/>
            <person name="Henrissat B."/>
            <person name="Schoch C.L."/>
            <person name="Horwitz B.A."/>
            <person name="Barry K.W."/>
            <person name="Condon B.J."/>
            <person name="Copeland A.C."/>
            <person name="Dhillon B."/>
            <person name="Glaser F."/>
            <person name="Hesse C.N."/>
            <person name="Kosti I."/>
            <person name="LaButti K."/>
            <person name="Lindquist E.A."/>
            <person name="Lucas S."/>
            <person name="Salamov A.A."/>
            <person name="Bradshaw R.E."/>
            <person name="Ciuffetti L."/>
            <person name="Hamelin R.C."/>
            <person name="Kema G.H.J."/>
            <person name="Lawrence C."/>
            <person name="Scott J.A."/>
            <person name="Spatafora J.W."/>
            <person name="Turgeon B.G."/>
            <person name="de Wit P.J.G.M."/>
            <person name="Zhong S."/>
            <person name="Goodwin S.B."/>
            <person name="Grigoriev I.V."/>
        </authorList>
    </citation>
    <scope>NUCLEOTIDE SEQUENCE [LARGE SCALE GENOMIC DNA]</scope>
    <source>
        <strain evidence="7 8">SO2202</strain>
    </source>
</reference>
<dbReference type="AlphaFoldDB" id="N1QNL0"/>